<name>A0A6J5RMR5_9CAUD</name>
<evidence type="ECO:0000313" key="1">
    <source>
        <dbReference type="EMBL" id="CAB4167950.1"/>
    </source>
</evidence>
<evidence type="ECO:0000313" key="3">
    <source>
        <dbReference type="EMBL" id="CAB4222548.1"/>
    </source>
</evidence>
<organism evidence="2">
    <name type="scientific">uncultured Caudovirales phage</name>
    <dbReference type="NCBI Taxonomy" id="2100421"/>
    <lineage>
        <taxon>Viruses</taxon>
        <taxon>Duplodnaviria</taxon>
        <taxon>Heunggongvirae</taxon>
        <taxon>Uroviricota</taxon>
        <taxon>Caudoviricetes</taxon>
        <taxon>Peduoviridae</taxon>
        <taxon>Maltschvirus</taxon>
        <taxon>Maltschvirus maltsch</taxon>
    </lineage>
</organism>
<dbReference type="EMBL" id="LR796812">
    <property type="protein sequence ID" value="CAB4167950.1"/>
    <property type="molecule type" value="Genomic_DNA"/>
</dbReference>
<sequence>MSDKTSIEWCTSTWNPVRGCSRVSPGCGGPNHQGGCYAEKIAARFSGPGQAFEGFAKRTAHGGAWTGKMAVVWDLVDQPIRWRKPRRIFANSMSDLFHKDLPRDEVAIIYGTAIAAVHLRGHTIQILTKRADHMRETLNDATFWEIANAHAESLVIEHTDPLDRRKDDARATLDDYGPDKPPPGIWHGVSVEDQPRADERIPHLLATPAAIRFLSCEPLLGPLDIARYLGGLNWTITGGESGPAARPAHPDWFRSLRDQCLAAEVPFFFKQWGEWAPGECTTNPPTRTERTASLWNDKWDFGTLTRKQSEETHTDDAPDLYRLGKKVAGAMLDGREWREFPI</sequence>
<dbReference type="EMBL" id="LR797513">
    <property type="protein sequence ID" value="CAB4222548.1"/>
    <property type="molecule type" value="Genomic_DNA"/>
</dbReference>
<evidence type="ECO:0000313" key="2">
    <source>
        <dbReference type="EMBL" id="CAB4195557.1"/>
    </source>
</evidence>
<dbReference type="InterPro" id="IPR011101">
    <property type="entry name" value="DUF5131"/>
</dbReference>
<protein>
    <submittedName>
        <fullName evidence="2">Uncharacterized protein</fullName>
    </submittedName>
</protein>
<accession>A0A6J5RMR5</accession>
<dbReference type="EMBL" id="LR797244">
    <property type="protein sequence ID" value="CAB4195557.1"/>
    <property type="molecule type" value="Genomic_DNA"/>
</dbReference>
<dbReference type="Pfam" id="PF07505">
    <property type="entry name" value="DUF5131"/>
    <property type="match status" value="1"/>
</dbReference>
<proteinExistence type="predicted"/>
<gene>
    <name evidence="2" type="ORF">UFOVP1293_42</name>
    <name evidence="3" type="ORF">UFOVP1644_60</name>
    <name evidence="1" type="ORF">UFOVP860_69</name>
</gene>
<reference evidence="2" key="1">
    <citation type="submission" date="2020-05" db="EMBL/GenBank/DDBJ databases">
        <authorList>
            <person name="Chiriac C."/>
            <person name="Salcher M."/>
            <person name="Ghai R."/>
            <person name="Kavagutti S V."/>
        </authorList>
    </citation>
    <scope>NUCLEOTIDE SEQUENCE</scope>
</reference>